<proteinExistence type="predicted"/>
<dbReference type="AlphaFoldDB" id="U9T871"/>
<dbReference type="HOGENOM" id="CLU_2470244_0_0_1"/>
<evidence type="ECO:0000313" key="1">
    <source>
        <dbReference type="EMBL" id="ESA02493.1"/>
    </source>
</evidence>
<organism evidence="1">
    <name type="scientific">Rhizophagus irregularis (strain DAOM 181602 / DAOM 197198 / MUCL 43194)</name>
    <name type="common">Arbuscular mycorrhizal fungus</name>
    <name type="synonym">Glomus intraradices</name>
    <dbReference type="NCBI Taxonomy" id="747089"/>
    <lineage>
        <taxon>Eukaryota</taxon>
        <taxon>Fungi</taxon>
        <taxon>Fungi incertae sedis</taxon>
        <taxon>Mucoromycota</taxon>
        <taxon>Glomeromycotina</taxon>
        <taxon>Glomeromycetes</taxon>
        <taxon>Glomerales</taxon>
        <taxon>Glomeraceae</taxon>
        <taxon>Rhizophagus</taxon>
    </lineage>
</organism>
<dbReference type="EMBL" id="KI295669">
    <property type="protein sequence ID" value="ESA02493.1"/>
    <property type="molecule type" value="Genomic_DNA"/>
</dbReference>
<reference evidence="1" key="1">
    <citation type="submission" date="2013-07" db="EMBL/GenBank/DDBJ databases">
        <title>The genome of an arbuscular mycorrhizal fungus provides insights into the evolution of the oldest plant symbiosis.</title>
        <authorList>
            <consortium name="DOE Joint Genome Institute"/>
            <person name="Tisserant E."/>
            <person name="Malbreil M."/>
            <person name="Kuo A."/>
            <person name="Kohler A."/>
            <person name="Symeonidi A."/>
            <person name="Balestrini R."/>
            <person name="Charron P."/>
            <person name="Duensing N."/>
            <person name="Frei-dit-Frey N."/>
            <person name="Gianinazzi-Pearson V."/>
            <person name="Gilbert B."/>
            <person name="Handa Y."/>
            <person name="Hijri M."/>
            <person name="Kaul R."/>
            <person name="Kawaguchi M."/>
            <person name="Krajinski F."/>
            <person name="Lammers P."/>
            <person name="Lapierre D."/>
            <person name="Masclaux F.G."/>
            <person name="Murat C."/>
            <person name="Morin E."/>
            <person name="Ndikumana S."/>
            <person name="Pagni M."/>
            <person name="Petitpierre D."/>
            <person name="Requena N."/>
            <person name="Rosikiewicz P."/>
            <person name="Riley R."/>
            <person name="Saito K."/>
            <person name="San Clemente H."/>
            <person name="Shapiro H."/>
            <person name="van Tuinen D."/>
            <person name="Becard G."/>
            <person name="Bonfante P."/>
            <person name="Paszkowski U."/>
            <person name="Shachar-Hill Y."/>
            <person name="Young J.P."/>
            <person name="Sanders I.R."/>
            <person name="Henrissat B."/>
            <person name="Rensing S.A."/>
            <person name="Grigoriev I.V."/>
            <person name="Corradi N."/>
            <person name="Roux C."/>
            <person name="Martin F."/>
        </authorList>
    </citation>
    <scope>NUCLEOTIDE SEQUENCE</scope>
    <source>
        <strain evidence="1">DAOM 197198</strain>
    </source>
</reference>
<name>U9T871_RHIID</name>
<sequence length="88" mass="10225">MDTGWLNCEDGDPNPTYHIREITANPYWLHAKVMGSKRKTKHRGPFNSNTCFNFGGNKTFFYKIIILIKTNSKLIEYLRLSLIISTNE</sequence>
<protein>
    <submittedName>
        <fullName evidence="1">Uncharacterized protein</fullName>
    </submittedName>
</protein>
<accession>U9T871</accession>
<gene>
    <name evidence="1" type="ORF">GLOINDRAFT_6463</name>
</gene>